<dbReference type="AlphaFoldDB" id="A0A506TUM3"/>
<sequence length="150" mass="16230">MKPTPVSAECEKIVADAVRPVASELRMLDAAELIALIRFERRAELDDLVREAADLFFMPGTVCLGTGGDFFLEWHGEPRITLDIELKLAGVDVYCSLTLKDETGAVEVAHVDFGDARGSVEDDPGEPALANDLARALAMVRFDAPRALSA</sequence>
<dbReference type="OrthoDB" id="7862614at2"/>
<evidence type="ECO:0000313" key="1">
    <source>
        <dbReference type="EMBL" id="TPW25763.1"/>
    </source>
</evidence>
<proteinExistence type="predicted"/>
<keyword evidence="2" id="KW-1185">Reference proteome</keyword>
<dbReference type="EMBL" id="VHLH01000056">
    <property type="protein sequence ID" value="TPW25763.1"/>
    <property type="molecule type" value="Genomic_DNA"/>
</dbReference>
<reference evidence="1 2" key="1">
    <citation type="submission" date="2019-06" db="EMBL/GenBank/DDBJ databases">
        <authorList>
            <person name="Li M."/>
        </authorList>
    </citation>
    <scope>NUCLEOTIDE SEQUENCE [LARGE SCALE GENOMIC DNA]</scope>
    <source>
        <strain evidence="1 2">BGMRC6574</strain>
    </source>
</reference>
<comment type="caution">
    <text evidence="1">The sequence shown here is derived from an EMBL/GenBank/DDBJ whole genome shotgun (WGS) entry which is preliminary data.</text>
</comment>
<name>A0A506TUM3_9HYPH</name>
<evidence type="ECO:0000313" key="2">
    <source>
        <dbReference type="Proteomes" id="UP000320314"/>
    </source>
</evidence>
<organism evidence="1 2">
    <name type="scientific">Pararhizobium mangrovi</name>
    <dbReference type="NCBI Taxonomy" id="2590452"/>
    <lineage>
        <taxon>Bacteria</taxon>
        <taxon>Pseudomonadati</taxon>
        <taxon>Pseudomonadota</taxon>
        <taxon>Alphaproteobacteria</taxon>
        <taxon>Hyphomicrobiales</taxon>
        <taxon>Rhizobiaceae</taxon>
        <taxon>Rhizobium/Agrobacterium group</taxon>
        <taxon>Pararhizobium</taxon>
    </lineage>
</organism>
<dbReference type="RefSeq" id="WP_141168460.1">
    <property type="nucleotide sequence ID" value="NZ_VHLH01000056.1"/>
</dbReference>
<gene>
    <name evidence="1" type="ORF">FJU11_18005</name>
</gene>
<protein>
    <submittedName>
        <fullName evidence="1">Uncharacterized protein</fullName>
    </submittedName>
</protein>
<accession>A0A506TUM3</accession>
<dbReference type="Proteomes" id="UP000320314">
    <property type="component" value="Unassembled WGS sequence"/>
</dbReference>